<comment type="similarity">
    <text evidence="6">Belongs to the bacillales FliT family.</text>
</comment>
<keyword evidence="4" id="KW-0143">Chaperone</keyword>
<evidence type="ECO:0000256" key="3">
    <source>
        <dbReference type="ARBA" id="ARBA00022795"/>
    </source>
</evidence>
<evidence type="ECO:0000256" key="5">
    <source>
        <dbReference type="ARBA" id="ARBA00093765"/>
    </source>
</evidence>
<evidence type="ECO:0000256" key="1">
    <source>
        <dbReference type="ARBA" id="ARBA00004514"/>
    </source>
</evidence>
<proteinExistence type="inferred from homology"/>
<organism evidence="8 9">
    <name type="scientific">Paenibacillus chungangensis</name>
    <dbReference type="NCBI Taxonomy" id="696535"/>
    <lineage>
        <taxon>Bacteria</taxon>
        <taxon>Bacillati</taxon>
        <taxon>Bacillota</taxon>
        <taxon>Bacilli</taxon>
        <taxon>Bacillales</taxon>
        <taxon>Paenibacillaceae</taxon>
        <taxon>Paenibacillus</taxon>
    </lineage>
</organism>
<keyword evidence="2" id="KW-0963">Cytoplasm</keyword>
<evidence type="ECO:0000313" key="9">
    <source>
        <dbReference type="Proteomes" id="UP001596989"/>
    </source>
</evidence>
<dbReference type="RefSeq" id="WP_377567899.1">
    <property type="nucleotide sequence ID" value="NZ_JBHTJZ010000068.1"/>
</dbReference>
<evidence type="ECO:0000256" key="4">
    <source>
        <dbReference type="ARBA" id="ARBA00023186"/>
    </source>
</evidence>
<evidence type="ECO:0000256" key="6">
    <source>
        <dbReference type="ARBA" id="ARBA00093785"/>
    </source>
</evidence>
<dbReference type="InterPro" id="IPR008622">
    <property type="entry name" value="FliT"/>
</dbReference>
<evidence type="ECO:0000256" key="7">
    <source>
        <dbReference type="ARBA" id="ARBA00093797"/>
    </source>
</evidence>
<comment type="function">
    <text evidence="5">May act as an export chaperone for the filament capping protein FliD.</text>
</comment>
<evidence type="ECO:0000256" key="2">
    <source>
        <dbReference type="ARBA" id="ARBA00022490"/>
    </source>
</evidence>
<accession>A0ABW3HXB6</accession>
<reference evidence="9" key="1">
    <citation type="journal article" date="2019" name="Int. J. Syst. Evol. Microbiol.">
        <title>The Global Catalogue of Microorganisms (GCM) 10K type strain sequencing project: providing services to taxonomists for standard genome sequencing and annotation.</title>
        <authorList>
            <consortium name="The Broad Institute Genomics Platform"/>
            <consortium name="The Broad Institute Genome Sequencing Center for Infectious Disease"/>
            <person name="Wu L."/>
            <person name="Ma J."/>
        </authorList>
    </citation>
    <scope>NUCLEOTIDE SEQUENCE [LARGE SCALE GENOMIC DNA]</scope>
    <source>
        <strain evidence="9">CCUG 59129</strain>
    </source>
</reference>
<gene>
    <name evidence="8" type="ORF">ACFQ2I_21385</name>
</gene>
<keyword evidence="3" id="KW-1005">Bacterial flagellum biogenesis</keyword>
<dbReference type="Proteomes" id="UP001596989">
    <property type="component" value="Unassembled WGS sequence"/>
</dbReference>
<dbReference type="Pfam" id="PF05400">
    <property type="entry name" value="FliT"/>
    <property type="match status" value="1"/>
</dbReference>
<name>A0ABW3HXB6_9BACL</name>
<sequence>MHELHKLHEKTISCSQNINDADMETLLHLVELRDEVIVKMSDSNEPLSQEDKSKLRQITEHDQVIEARMRDLMNEASGKLYKLQEASIQKKKYEQIHSANSFFVDTRN</sequence>
<evidence type="ECO:0000313" key="8">
    <source>
        <dbReference type="EMBL" id="MFD0961895.1"/>
    </source>
</evidence>
<comment type="caution">
    <text evidence="8">The sequence shown here is derived from an EMBL/GenBank/DDBJ whole genome shotgun (WGS) entry which is preliminary data.</text>
</comment>
<comment type="subcellular location">
    <subcellularLocation>
        <location evidence="1">Cytoplasm</location>
        <location evidence="1">Cytosol</location>
    </subcellularLocation>
</comment>
<keyword evidence="9" id="KW-1185">Reference proteome</keyword>
<dbReference type="EMBL" id="JBHTJZ010000068">
    <property type="protein sequence ID" value="MFD0961895.1"/>
    <property type="molecule type" value="Genomic_DNA"/>
</dbReference>
<protein>
    <recommendedName>
        <fullName evidence="7">Flagellar protein FliT</fullName>
    </recommendedName>
</protein>